<accession>A0ABQ1G693</accession>
<evidence type="ECO:0000256" key="1">
    <source>
        <dbReference type="SAM" id="SignalP"/>
    </source>
</evidence>
<dbReference type="EMBL" id="BMDW01000002">
    <property type="protein sequence ID" value="GGA37583.1"/>
    <property type="molecule type" value="Genomic_DNA"/>
</dbReference>
<dbReference type="Proteomes" id="UP000618591">
    <property type="component" value="Unassembled WGS sequence"/>
</dbReference>
<organism evidence="2 3">
    <name type="scientific">Sphingomonas psychrolutea</name>
    <dbReference type="NCBI Taxonomy" id="1259676"/>
    <lineage>
        <taxon>Bacteria</taxon>
        <taxon>Pseudomonadati</taxon>
        <taxon>Pseudomonadota</taxon>
        <taxon>Alphaproteobacteria</taxon>
        <taxon>Sphingomonadales</taxon>
        <taxon>Sphingomonadaceae</taxon>
        <taxon>Sphingomonas</taxon>
    </lineage>
</organism>
<keyword evidence="3" id="KW-1185">Reference proteome</keyword>
<feature type="signal peptide" evidence="1">
    <location>
        <begin position="1"/>
        <end position="20"/>
    </location>
</feature>
<evidence type="ECO:0000313" key="2">
    <source>
        <dbReference type="EMBL" id="GGA37583.1"/>
    </source>
</evidence>
<name>A0ABQ1G693_9SPHN</name>
<proteinExistence type="predicted"/>
<dbReference type="RefSeq" id="WP_188445236.1">
    <property type="nucleotide sequence ID" value="NZ_BMDW01000002.1"/>
</dbReference>
<keyword evidence="1" id="KW-0732">Signal</keyword>
<sequence length="87" mass="8749">MNKIAFFAVLAALVSAPLAAQSGGIVAGKPLYASDGKRIGIVYRVTSDGTAQLIINGKLVSIPAASITAADGKFQTSLTKKDLASAG</sequence>
<gene>
    <name evidence="2" type="ORF">GCM10011395_04870</name>
</gene>
<reference evidence="3" key="1">
    <citation type="journal article" date="2019" name="Int. J. Syst. Evol. Microbiol.">
        <title>The Global Catalogue of Microorganisms (GCM) 10K type strain sequencing project: providing services to taxonomists for standard genome sequencing and annotation.</title>
        <authorList>
            <consortium name="The Broad Institute Genomics Platform"/>
            <consortium name="The Broad Institute Genome Sequencing Center for Infectious Disease"/>
            <person name="Wu L."/>
            <person name="Ma J."/>
        </authorList>
    </citation>
    <scope>NUCLEOTIDE SEQUENCE [LARGE SCALE GENOMIC DNA]</scope>
    <source>
        <strain evidence="3">CGMCC 1.10106</strain>
    </source>
</reference>
<evidence type="ECO:0000313" key="3">
    <source>
        <dbReference type="Proteomes" id="UP000618591"/>
    </source>
</evidence>
<feature type="chain" id="PRO_5045238030" evidence="1">
    <location>
        <begin position="21"/>
        <end position="87"/>
    </location>
</feature>
<comment type="caution">
    <text evidence="2">The sequence shown here is derived from an EMBL/GenBank/DDBJ whole genome shotgun (WGS) entry which is preliminary data.</text>
</comment>
<protein>
    <submittedName>
        <fullName evidence="2">Uncharacterized protein</fullName>
    </submittedName>
</protein>